<comment type="caution">
    <text evidence="2">The sequence shown here is derived from an EMBL/GenBank/DDBJ whole genome shotgun (WGS) entry which is preliminary data.</text>
</comment>
<dbReference type="EMBL" id="JFFR01000009">
    <property type="protein sequence ID" value="KDN29245.1"/>
    <property type="molecule type" value="Genomic_DNA"/>
</dbReference>
<gene>
    <name evidence="2" type="ORF">VFDL14_13725</name>
</gene>
<reference evidence="2 3" key="1">
    <citation type="submission" date="2014-02" db="EMBL/GenBank/DDBJ databases">
        <title>Vibrio fortis Dalian14 Genome Sequencing.</title>
        <authorList>
            <person name="Wang Y."/>
            <person name="Song L."/>
            <person name="Liu G."/>
            <person name="Ding J."/>
        </authorList>
    </citation>
    <scope>NUCLEOTIDE SEQUENCE [LARGE SCALE GENOMIC DNA]</scope>
    <source>
        <strain evidence="2 3">Dalian14</strain>
    </source>
</reference>
<protein>
    <submittedName>
        <fullName evidence="2">Uncharacterized protein</fullName>
    </submittedName>
</protein>
<dbReference type="STRING" id="212667.VFDL14_13725"/>
<accession>A0A066UQB1</accession>
<feature type="chain" id="PRO_5001632371" evidence="1">
    <location>
        <begin position="21"/>
        <end position="156"/>
    </location>
</feature>
<evidence type="ECO:0000313" key="3">
    <source>
        <dbReference type="Proteomes" id="UP000027219"/>
    </source>
</evidence>
<proteinExistence type="predicted"/>
<name>A0A066UQB1_9VIBR</name>
<sequence>MKIKICLFAYMMLYASHGVAATEHKSLRFSKHVHERCGIKVIDNAGELNFGHRYDGQALNFELTSNRKGGRVRLKMVHFDLGSFEGTVEQSQVYFRVDGAFRYQGNVDFWQQGIELEADFLREYPSVTVSARIELQDYNAPAGEHFINMEWGIECY</sequence>
<evidence type="ECO:0000313" key="2">
    <source>
        <dbReference type="EMBL" id="KDN29245.1"/>
    </source>
</evidence>
<dbReference type="Proteomes" id="UP000027219">
    <property type="component" value="Unassembled WGS sequence"/>
</dbReference>
<keyword evidence="3" id="KW-1185">Reference proteome</keyword>
<evidence type="ECO:0000256" key="1">
    <source>
        <dbReference type="SAM" id="SignalP"/>
    </source>
</evidence>
<dbReference type="AlphaFoldDB" id="A0A066UQB1"/>
<organism evidence="2 3">
    <name type="scientific">Vibrio fortis</name>
    <dbReference type="NCBI Taxonomy" id="212667"/>
    <lineage>
        <taxon>Bacteria</taxon>
        <taxon>Pseudomonadati</taxon>
        <taxon>Pseudomonadota</taxon>
        <taxon>Gammaproteobacteria</taxon>
        <taxon>Vibrionales</taxon>
        <taxon>Vibrionaceae</taxon>
        <taxon>Vibrio</taxon>
    </lineage>
</organism>
<feature type="signal peptide" evidence="1">
    <location>
        <begin position="1"/>
        <end position="20"/>
    </location>
</feature>
<keyword evidence="1" id="KW-0732">Signal</keyword>